<protein>
    <recommendedName>
        <fullName evidence="1">Glycoamylase-like domain-containing protein</fullName>
    </recommendedName>
</protein>
<dbReference type="InterPro" id="IPR019282">
    <property type="entry name" value="Glycoamylase-like_cons_dom"/>
</dbReference>
<accession>A0A1M4ZZ76</accession>
<dbReference type="Pfam" id="PF10091">
    <property type="entry name" value="Glycoamylase"/>
    <property type="match status" value="1"/>
</dbReference>
<evidence type="ECO:0000259" key="1">
    <source>
        <dbReference type="Pfam" id="PF10091"/>
    </source>
</evidence>
<proteinExistence type="predicted"/>
<gene>
    <name evidence="2" type="ORF">SAMN05444362_104236</name>
</gene>
<reference evidence="3" key="1">
    <citation type="submission" date="2016-11" db="EMBL/GenBank/DDBJ databases">
        <authorList>
            <person name="Varghese N."/>
            <person name="Submissions S."/>
        </authorList>
    </citation>
    <scope>NUCLEOTIDE SEQUENCE [LARGE SCALE GENOMIC DNA]</scope>
    <source>
        <strain evidence="3">DSM 27370</strain>
    </source>
</reference>
<dbReference type="RefSeq" id="WP_062182101.1">
    <property type="nucleotide sequence ID" value="NZ_BBXL01000015.1"/>
</dbReference>
<evidence type="ECO:0000313" key="2">
    <source>
        <dbReference type="EMBL" id="SHF23329.1"/>
    </source>
</evidence>
<organism evidence="2 3">
    <name type="scientific">Dysgonomonas macrotermitis</name>
    <dbReference type="NCBI Taxonomy" id="1346286"/>
    <lineage>
        <taxon>Bacteria</taxon>
        <taxon>Pseudomonadati</taxon>
        <taxon>Bacteroidota</taxon>
        <taxon>Bacteroidia</taxon>
        <taxon>Bacteroidales</taxon>
        <taxon>Dysgonomonadaceae</taxon>
        <taxon>Dysgonomonas</taxon>
    </lineage>
</organism>
<sequence>MKKVIIPTLTLALLASTWSCKTSNNQDGDNDGDSTKVEISDEALLDSVQYRTFNYFWDGAEPTSGMARERYHIDGQYIGDDKPNIVTSGGSGFGIMAVLSGIDRGYVTREDGLARMTQIVGFLERADKFHGAFPHWWDGETGKVKPFGQKDNGGDLVETAFLIQGLLAVHQYYVNGSDAEKALAERIDKLWKAVEWDWYRNGQNVLYWHWSPEYAWEMNFPVRGFNECLVMYVLAAASPTHGVPAEVYTEGWAENGAIVSPHTVEGYELKLRYQGTQAGPLFWAHYSFLGLDPTGLQDKYANYFDEMKNYTLVNRAYCIRNPKGYKNYGENSWGLTASYSVKGYAAHAPNESEDQGVISPTAALSSIVYTPKESMQVMRYLYNKGDKIWGKYGFYDAYSETDNWYPQRYLAIDQGPIAVMIENHRTQLLWKLFMSHPDVQKGLKKLGFDSPHLM</sequence>
<dbReference type="AlphaFoldDB" id="A0A1M4ZZ76"/>
<dbReference type="EMBL" id="FQUC01000004">
    <property type="protein sequence ID" value="SHF23329.1"/>
    <property type="molecule type" value="Genomic_DNA"/>
</dbReference>
<dbReference type="Proteomes" id="UP000184480">
    <property type="component" value="Unassembled WGS sequence"/>
</dbReference>
<dbReference type="Gene3D" id="1.50.10.140">
    <property type="match status" value="1"/>
</dbReference>
<dbReference type="STRING" id="1346286.SAMN05444362_104236"/>
<keyword evidence="3" id="KW-1185">Reference proteome</keyword>
<evidence type="ECO:0000313" key="3">
    <source>
        <dbReference type="Proteomes" id="UP000184480"/>
    </source>
</evidence>
<feature type="domain" description="Glycoamylase-like" evidence="1">
    <location>
        <begin position="219"/>
        <end position="437"/>
    </location>
</feature>
<name>A0A1M4ZZ76_9BACT</name>
<dbReference type="OrthoDB" id="5937621at2"/>
<dbReference type="PIRSF" id="PIRSF028431">
    <property type="entry name" value="UCP028431"/>
    <property type="match status" value="1"/>
</dbReference>
<dbReference type="InterPro" id="IPR016883">
    <property type="entry name" value="UCP028431"/>
</dbReference>